<dbReference type="EMBL" id="CACTIH010009072">
    <property type="protein sequence ID" value="CAA3022564.1"/>
    <property type="molecule type" value="Genomic_DNA"/>
</dbReference>
<dbReference type="PANTHER" id="PTHR31879:SF2">
    <property type="entry name" value="DET1- AND DDB1-ASSOCIATED PROTEIN 1"/>
    <property type="match status" value="1"/>
</dbReference>
<organism evidence="4 5">
    <name type="scientific">Olea europaea subsp. europaea</name>
    <dbReference type="NCBI Taxonomy" id="158383"/>
    <lineage>
        <taxon>Eukaryota</taxon>
        <taxon>Viridiplantae</taxon>
        <taxon>Streptophyta</taxon>
        <taxon>Embryophyta</taxon>
        <taxon>Tracheophyta</taxon>
        <taxon>Spermatophyta</taxon>
        <taxon>Magnoliopsida</taxon>
        <taxon>eudicotyledons</taxon>
        <taxon>Gunneridae</taxon>
        <taxon>Pentapetalae</taxon>
        <taxon>asterids</taxon>
        <taxon>lamiids</taxon>
        <taxon>Lamiales</taxon>
        <taxon>Oleaceae</taxon>
        <taxon>Oleeae</taxon>
        <taxon>Olea</taxon>
    </lineage>
</organism>
<feature type="compositionally biased region" description="Polar residues" evidence="2">
    <location>
        <begin position="114"/>
        <end position="130"/>
    </location>
</feature>
<proteinExistence type="inferred from homology"/>
<dbReference type="PANTHER" id="PTHR31879">
    <property type="entry name" value="DET1- AND DDB1-ASSOCIATED PROTEIN 1"/>
    <property type="match status" value="1"/>
</dbReference>
<dbReference type="SUPFAM" id="SSF68906">
    <property type="entry name" value="SAP domain"/>
    <property type="match status" value="1"/>
</dbReference>
<accession>A0A8S0UU30</accession>
<dbReference type="PROSITE" id="PS50800">
    <property type="entry name" value="SAP"/>
    <property type="match status" value="1"/>
</dbReference>
<evidence type="ECO:0000256" key="2">
    <source>
        <dbReference type="SAM" id="MobiDB-lite"/>
    </source>
</evidence>
<protein>
    <recommendedName>
        <fullName evidence="3">SAP domain-containing protein</fullName>
    </recommendedName>
</protein>
<evidence type="ECO:0000313" key="5">
    <source>
        <dbReference type="Proteomes" id="UP000594638"/>
    </source>
</evidence>
<feature type="region of interest" description="Disordered" evidence="2">
    <location>
        <begin position="79"/>
        <end position="135"/>
    </location>
</feature>
<feature type="compositionally biased region" description="Gly residues" evidence="2">
    <location>
        <begin position="1"/>
        <end position="17"/>
    </location>
</feature>
<dbReference type="InterPro" id="IPR003034">
    <property type="entry name" value="SAP_dom"/>
</dbReference>
<feature type="domain" description="SAP" evidence="3">
    <location>
        <begin position="135"/>
        <end position="169"/>
    </location>
</feature>
<dbReference type="InterPro" id="IPR036361">
    <property type="entry name" value="SAP_dom_sf"/>
</dbReference>
<evidence type="ECO:0000259" key="3">
    <source>
        <dbReference type="PROSITE" id="PS50800"/>
    </source>
</evidence>
<dbReference type="Gramene" id="OE9A062340T1">
    <property type="protein sequence ID" value="OE9A062340C1"/>
    <property type="gene ID" value="OE9A062340"/>
</dbReference>
<dbReference type="OrthoDB" id="445357at2759"/>
<comment type="caution">
    <text evidence="4">The sequence shown here is derived from an EMBL/GenBank/DDBJ whole genome shotgun (WGS) entry which is preliminary data.</text>
</comment>
<sequence length="170" mass="17917">MNGGSSNSAGGGGGGDGASKLLADLPSRGLLSANVVSSNLGGMRVYICDHDTSPPEDQLIKTNQTNILIRSLMLKNQKSDSFKKDAKGSTSNQVSKKRASDRALESKAAGKRAMSSSQLGSDQERSQSSVPDKDLQSLTVEKLRALLKEKGLMLKGKKDDLIARLRAANG</sequence>
<keyword evidence="5" id="KW-1185">Reference proteome</keyword>
<dbReference type="Pfam" id="PF10172">
    <property type="entry name" value="DDA1"/>
    <property type="match status" value="1"/>
</dbReference>
<dbReference type="Pfam" id="PF02037">
    <property type="entry name" value="SAP"/>
    <property type="match status" value="1"/>
</dbReference>
<dbReference type="Proteomes" id="UP000594638">
    <property type="component" value="Unassembled WGS sequence"/>
</dbReference>
<dbReference type="InterPro" id="IPR033575">
    <property type="entry name" value="DDA1-like"/>
</dbReference>
<dbReference type="InterPro" id="IPR018276">
    <property type="entry name" value="DDA1_dom"/>
</dbReference>
<comment type="similarity">
    <text evidence="1">Belongs to the DDA1 family.</text>
</comment>
<dbReference type="GO" id="GO:0032436">
    <property type="term" value="P:positive regulation of proteasomal ubiquitin-dependent protein catabolic process"/>
    <property type="evidence" value="ECO:0007669"/>
    <property type="project" value="TreeGrafter"/>
</dbReference>
<dbReference type="GO" id="GO:0080008">
    <property type="term" value="C:Cul4-RING E3 ubiquitin ligase complex"/>
    <property type="evidence" value="ECO:0007669"/>
    <property type="project" value="TreeGrafter"/>
</dbReference>
<gene>
    <name evidence="4" type="ORF">OLEA9_A062340</name>
</gene>
<dbReference type="AlphaFoldDB" id="A0A8S0UU30"/>
<feature type="region of interest" description="Disordered" evidence="2">
    <location>
        <begin position="1"/>
        <end position="21"/>
    </location>
</feature>
<evidence type="ECO:0000313" key="4">
    <source>
        <dbReference type="EMBL" id="CAA3022564.1"/>
    </source>
</evidence>
<reference evidence="4 5" key="1">
    <citation type="submission" date="2019-12" db="EMBL/GenBank/DDBJ databases">
        <authorList>
            <person name="Alioto T."/>
            <person name="Alioto T."/>
            <person name="Gomez Garrido J."/>
        </authorList>
    </citation>
    <scope>NUCLEOTIDE SEQUENCE [LARGE SCALE GENOMIC DNA]</scope>
</reference>
<name>A0A8S0UU30_OLEEU</name>
<evidence type="ECO:0000256" key="1">
    <source>
        <dbReference type="ARBA" id="ARBA00008042"/>
    </source>
</evidence>
<dbReference type="SMART" id="SM00513">
    <property type="entry name" value="SAP"/>
    <property type="match status" value="1"/>
</dbReference>
<dbReference type="Gene3D" id="1.10.720.30">
    <property type="entry name" value="SAP domain"/>
    <property type="match status" value="1"/>
</dbReference>